<dbReference type="Gene3D" id="3.30.450.40">
    <property type="match status" value="1"/>
</dbReference>
<evidence type="ECO:0000256" key="1">
    <source>
        <dbReference type="ARBA" id="ARBA00023015"/>
    </source>
</evidence>
<keyword evidence="1" id="KW-0805">Transcription regulation</keyword>
<protein>
    <submittedName>
        <fullName evidence="6">IclR family transcriptional regulator</fullName>
    </submittedName>
</protein>
<accession>A0A853G0B8</accession>
<evidence type="ECO:0000256" key="2">
    <source>
        <dbReference type="ARBA" id="ARBA00023125"/>
    </source>
</evidence>
<dbReference type="Gene3D" id="1.10.10.10">
    <property type="entry name" value="Winged helix-like DNA-binding domain superfamily/Winged helix DNA-binding domain"/>
    <property type="match status" value="1"/>
</dbReference>
<feature type="domain" description="IclR-ED" evidence="5">
    <location>
        <begin position="74"/>
        <end position="257"/>
    </location>
</feature>
<dbReference type="InterPro" id="IPR036388">
    <property type="entry name" value="WH-like_DNA-bd_sf"/>
</dbReference>
<keyword evidence="2" id="KW-0238">DNA-binding</keyword>
<evidence type="ECO:0000259" key="5">
    <source>
        <dbReference type="PROSITE" id="PS51078"/>
    </source>
</evidence>
<dbReference type="Pfam" id="PF01614">
    <property type="entry name" value="IclR_C"/>
    <property type="match status" value="1"/>
</dbReference>
<dbReference type="GO" id="GO:0003700">
    <property type="term" value="F:DNA-binding transcription factor activity"/>
    <property type="evidence" value="ECO:0007669"/>
    <property type="project" value="TreeGrafter"/>
</dbReference>
<keyword evidence="3" id="KW-0804">Transcription</keyword>
<dbReference type="Pfam" id="PF09339">
    <property type="entry name" value="HTH_IclR"/>
    <property type="match status" value="1"/>
</dbReference>
<dbReference type="GO" id="GO:0003677">
    <property type="term" value="F:DNA binding"/>
    <property type="evidence" value="ECO:0007669"/>
    <property type="project" value="UniProtKB-KW"/>
</dbReference>
<dbReference type="SUPFAM" id="SSF46785">
    <property type="entry name" value="Winged helix' DNA-binding domain"/>
    <property type="match status" value="1"/>
</dbReference>
<dbReference type="InterPro" id="IPR005471">
    <property type="entry name" value="Tscrpt_reg_IclR_N"/>
</dbReference>
<dbReference type="PANTHER" id="PTHR30136:SF24">
    <property type="entry name" value="HTH-TYPE TRANSCRIPTIONAL REPRESSOR ALLR"/>
    <property type="match status" value="1"/>
</dbReference>
<reference evidence="6 7" key="1">
    <citation type="submission" date="2020-07" db="EMBL/GenBank/DDBJ databases">
        <title>Taxonomic revisions and descriptions of new bacterial species based on genomic comparisons in the high-G+C-content subgroup of the family Alcaligenaceae.</title>
        <authorList>
            <person name="Szabo A."/>
            <person name="Felfoldi T."/>
        </authorList>
    </citation>
    <scope>NUCLEOTIDE SEQUENCE [LARGE SCALE GENOMIC DNA]</scope>
    <source>
        <strain evidence="6 7">LMG 24012</strain>
    </source>
</reference>
<dbReference type="PROSITE" id="PS51078">
    <property type="entry name" value="ICLR_ED"/>
    <property type="match status" value="1"/>
</dbReference>
<dbReference type="PROSITE" id="PS51077">
    <property type="entry name" value="HTH_ICLR"/>
    <property type="match status" value="1"/>
</dbReference>
<proteinExistence type="predicted"/>
<name>A0A853G0B8_9BURK</name>
<dbReference type="SMART" id="SM00346">
    <property type="entry name" value="HTH_ICLR"/>
    <property type="match status" value="1"/>
</dbReference>
<dbReference type="InterPro" id="IPR050707">
    <property type="entry name" value="HTH_MetabolicPath_Reg"/>
</dbReference>
<dbReference type="InterPro" id="IPR029016">
    <property type="entry name" value="GAF-like_dom_sf"/>
</dbReference>
<sequence length="262" mass="28122">MNRTVSKTTAEQPLDRAIAILTALTDAARPLSVTDLAALCDLPVTTVHRMAAQLEKRNLVKRAMGSKKLIVGAGLVRLGVAATEAAMRTDRPHQILVALANEIGESCQIGVRADDNVVYIDTARTTPSPGLHFEQGRRSPIHCTSIGKLYLAELSPPAFEAWLADANFAQLAPGTIMSKDRFRATIEEVRQQGWAANNEEFLPGLVGCAVPIRLASGKLMAGLGLYVPTARMPFERIKDFLPALRTAAQKIAAASEEAQAGD</sequence>
<evidence type="ECO:0000259" key="4">
    <source>
        <dbReference type="PROSITE" id="PS51077"/>
    </source>
</evidence>
<dbReference type="PANTHER" id="PTHR30136">
    <property type="entry name" value="HELIX-TURN-HELIX TRANSCRIPTIONAL REGULATOR, ICLR FAMILY"/>
    <property type="match status" value="1"/>
</dbReference>
<dbReference type="GO" id="GO:0045892">
    <property type="term" value="P:negative regulation of DNA-templated transcription"/>
    <property type="evidence" value="ECO:0007669"/>
    <property type="project" value="TreeGrafter"/>
</dbReference>
<dbReference type="InterPro" id="IPR036390">
    <property type="entry name" value="WH_DNA-bd_sf"/>
</dbReference>
<keyword evidence="7" id="KW-1185">Reference proteome</keyword>
<dbReference type="RefSeq" id="WP_180155074.1">
    <property type="nucleotide sequence ID" value="NZ_JACCEM010000005.1"/>
</dbReference>
<gene>
    <name evidence="6" type="ORF">H0A72_10660</name>
</gene>
<evidence type="ECO:0000313" key="6">
    <source>
        <dbReference type="EMBL" id="NYT49767.1"/>
    </source>
</evidence>
<feature type="domain" description="HTH iclR-type" evidence="4">
    <location>
        <begin position="11"/>
        <end position="73"/>
    </location>
</feature>
<dbReference type="AlphaFoldDB" id="A0A853G0B8"/>
<evidence type="ECO:0000313" key="7">
    <source>
        <dbReference type="Proteomes" id="UP000559809"/>
    </source>
</evidence>
<evidence type="ECO:0000256" key="3">
    <source>
        <dbReference type="ARBA" id="ARBA00023163"/>
    </source>
</evidence>
<dbReference type="InterPro" id="IPR014757">
    <property type="entry name" value="Tscrpt_reg_IclR_C"/>
</dbReference>
<comment type="caution">
    <text evidence="6">The sequence shown here is derived from an EMBL/GenBank/DDBJ whole genome shotgun (WGS) entry which is preliminary data.</text>
</comment>
<organism evidence="6 7">
    <name type="scientific">Parapusillimonas granuli</name>
    <dbReference type="NCBI Taxonomy" id="380911"/>
    <lineage>
        <taxon>Bacteria</taxon>
        <taxon>Pseudomonadati</taxon>
        <taxon>Pseudomonadota</taxon>
        <taxon>Betaproteobacteria</taxon>
        <taxon>Burkholderiales</taxon>
        <taxon>Alcaligenaceae</taxon>
        <taxon>Parapusillimonas</taxon>
    </lineage>
</organism>
<dbReference type="EMBL" id="JACCEM010000005">
    <property type="protein sequence ID" value="NYT49767.1"/>
    <property type="molecule type" value="Genomic_DNA"/>
</dbReference>
<dbReference type="Proteomes" id="UP000559809">
    <property type="component" value="Unassembled WGS sequence"/>
</dbReference>
<dbReference type="SUPFAM" id="SSF55781">
    <property type="entry name" value="GAF domain-like"/>
    <property type="match status" value="1"/>
</dbReference>